<dbReference type="SUPFAM" id="SSF52540">
    <property type="entry name" value="P-loop containing nucleoside triphosphate hydrolases"/>
    <property type="match status" value="2"/>
</dbReference>
<keyword evidence="7" id="KW-1185">Reference proteome</keyword>
<feature type="domain" description="ABC transporter" evidence="5">
    <location>
        <begin position="7"/>
        <end position="242"/>
    </location>
</feature>
<protein>
    <submittedName>
        <fullName evidence="6">Sugar ABC transporter ATP-binding protein</fullName>
    </submittedName>
</protein>
<dbReference type="GO" id="GO:0005524">
    <property type="term" value="F:ATP binding"/>
    <property type="evidence" value="ECO:0007669"/>
    <property type="project" value="UniProtKB-KW"/>
</dbReference>
<evidence type="ECO:0000313" key="6">
    <source>
        <dbReference type="EMBL" id="GAA4166650.1"/>
    </source>
</evidence>
<keyword evidence="4 6" id="KW-0067">ATP-binding</keyword>
<reference evidence="6" key="1">
    <citation type="journal article" date="2014" name="Int. J. Syst. Evol. Microbiol.">
        <title>Complete genome of a new Firmicutes species belonging to the dominant human colonic microbiota ('Ruminococcus bicirculans') reveals two chromosomes and a selective capacity to utilize plant glucans.</title>
        <authorList>
            <consortium name="NISC Comparative Sequencing Program"/>
            <person name="Wegmann U."/>
            <person name="Louis P."/>
            <person name="Goesmann A."/>
            <person name="Henrissat B."/>
            <person name="Duncan S.H."/>
            <person name="Flint H.J."/>
        </authorList>
    </citation>
    <scope>NUCLEOTIDE SEQUENCE</scope>
    <source>
        <strain evidence="6">JCM 17590</strain>
    </source>
</reference>
<dbReference type="RefSeq" id="WP_344792857.1">
    <property type="nucleotide sequence ID" value="NZ_BAABBV010000002.1"/>
</dbReference>
<dbReference type="InterPro" id="IPR017871">
    <property type="entry name" value="ABC_transporter-like_CS"/>
</dbReference>
<dbReference type="Pfam" id="PF00005">
    <property type="entry name" value="ABC_tran"/>
    <property type="match status" value="2"/>
</dbReference>
<dbReference type="InterPro" id="IPR003593">
    <property type="entry name" value="AAA+_ATPase"/>
</dbReference>
<dbReference type="Gene3D" id="3.40.50.300">
    <property type="entry name" value="P-loop containing nucleotide triphosphate hydrolases"/>
    <property type="match status" value="2"/>
</dbReference>
<keyword evidence="1" id="KW-0813">Transport</keyword>
<dbReference type="SMART" id="SM00382">
    <property type="entry name" value="AAA"/>
    <property type="match status" value="2"/>
</dbReference>
<dbReference type="Proteomes" id="UP001415169">
    <property type="component" value="Unassembled WGS sequence"/>
</dbReference>
<dbReference type="InterPro" id="IPR027417">
    <property type="entry name" value="P-loop_NTPase"/>
</dbReference>
<dbReference type="PROSITE" id="PS00211">
    <property type="entry name" value="ABC_TRANSPORTER_1"/>
    <property type="match status" value="1"/>
</dbReference>
<keyword evidence="2" id="KW-0677">Repeat</keyword>
<evidence type="ECO:0000313" key="7">
    <source>
        <dbReference type="Proteomes" id="UP001415169"/>
    </source>
</evidence>
<dbReference type="CDD" id="cd03216">
    <property type="entry name" value="ABC_Carb_Monos_I"/>
    <property type="match status" value="1"/>
</dbReference>
<feature type="domain" description="ABC transporter" evidence="5">
    <location>
        <begin position="251"/>
        <end position="501"/>
    </location>
</feature>
<proteinExistence type="predicted"/>
<name>A0ABP7ZNY8_9MICO</name>
<keyword evidence="3" id="KW-0547">Nucleotide-binding</keyword>
<evidence type="ECO:0000256" key="4">
    <source>
        <dbReference type="ARBA" id="ARBA00022840"/>
    </source>
</evidence>
<dbReference type="CDD" id="cd03215">
    <property type="entry name" value="ABC_Carb_Monos_II"/>
    <property type="match status" value="1"/>
</dbReference>
<dbReference type="InterPro" id="IPR003439">
    <property type="entry name" value="ABC_transporter-like_ATP-bd"/>
</dbReference>
<organism evidence="6 7">
    <name type="scientific">Gryllotalpicola daejeonensis</name>
    <dbReference type="NCBI Taxonomy" id="993087"/>
    <lineage>
        <taxon>Bacteria</taxon>
        <taxon>Bacillati</taxon>
        <taxon>Actinomycetota</taxon>
        <taxon>Actinomycetes</taxon>
        <taxon>Micrococcales</taxon>
        <taxon>Microbacteriaceae</taxon>
        <taxon>Gryllotalpicola</taxon>
    </lineage>
</organism>
<accession>A0ABP7ZNY8</accession>
<dbReference type="PANTHER" id="PTHR43790">
    <property type="entry name" value="CARBOHYDRATE TRANSPORT ATP-BINDING PROTEIN MG119-RELATED"/>
    <property type="match status" value="1"/>
</dbReference>
<dbReference type="PANTHER" id="PTHR43790:SF9">
    <property type="entry name" value="GALACTOFURANOSE TRANSPORTER ATP-BINDING PROTEIN YTFR"/>
    <property type="match status" value="1"/>
</dbReference>
<gene>
    <name evidence="6" type="ORF">GCM10022286_31610</name>
</gene>
<dbReference type="InterPro" id="IPR050107">
    <property type="entry name" value="ABC_carbohydrate_import_ATPase"/>
</dbReference>
<comment type="caution">
    <text evidence="6">The sequence shown here is derived from an EMBL/GenBank/DDBJ whole genome shotgun (WGS) entry which is preliminary data.</text>
</comment>
<reference evidence="6" key="2">
    <citation type="submission" date="2023-12" db="EMBL/GenBank/DDBJ databases">
        <authorList>
            <person name="Sun Q."/>
            <person name="Inoue M."/>
        </authorList>
    </citation>
    <scope>NUCLEOTIDE SEQUENCE</scope>
    <source>
        <strain evidence="6">JCM 17590</strain>
    </source>
</reference>
<dbReference type="PROSITE" id="PS50893">
    <property type="entry name" value="ABC_TRANSPORTER_2"/>
    <property type="match status" value="2"/>
</dbReference>
<evidence type="ECO:0000259" key="5">
    <source>
        <dbReference type="PROSITE" id="PS50893"/>
    </source>
</evidence>
<sequence length="507" mass="54961">MSVAPVLEATGLTVRYPGQLALDGVDLRLFPGEVHSLIGENGAGKSTLIKALTGAVIPDAGTLRLDGAEVSFGSPGAAAAAGIAVVYQELDLLPNLSVAENIMLGREPHRFGSIDWRRTREEAVAALAALDIFIDPASPLQQHPAAVQQLVAIARAVRTQPRVLILDEPTSSLDQSEVTELFRVIRTLKEAGVAIVFITHFLEQVYEVSDRLTVLRGGRLVGEYLTREILQAELVGKMLGRHVESLDEFELRQSEPDDRQPVFLEARGLGRDGVVAPFDLRVREGEVLGLAGLLGSGRTELARLISGVDRHGSGRLTVEGAELRPGAMRAAIARGVVYSAEDRRYGGIIEDLSIEDNILLALQAQRGWMRRASAARRRELAQSWIEALGIVPADPQLRAGALSGGNQQKVLLARWLAVAPRLLILDEPTRGIDIGAKVELQRLMLSLAQEGMAVVFISGELEELLRVSDRIGVMRERRLVGVLENDALSYEDVLALIARSSRGDDDE</sequence>
<evidence type="ECO:0000256" key="3">
    <source>
        <dbReference type="ARBA" id="ARBA00022741"/>
    </source>
</evidence>
<evidence type="ECO:0000256" key="2">
    <source>
        <dbReference type="ARBA" id="ARBA00022737"/>
    </source>
</evidence>
<dbReference type="EMBL" id="BAABBV010000002">
    <property type="protein sequence ID" value="GAA4166650.1"/>
    <property type="molecule type" value="Genomic_DNA"/>
</dbReference>
<evidence type="ECO:0000256" key="1">
    <source>
        <dbReference type="ARBA" id="ARBA00022448"/>
    </source>
</evidence>